<sequence length="477" mass="51570">MHIPEKRTKIVCTIGPASASPEIMEQLIHVGMNVARLNFSHGTHEEHAKLMETIRHSAKKLEQPVAILQDLQGPKIRVGELPKEGIELVKGEQVILSATTDTAENNVIPVSYPNLHKDVEAGQKLLFDDGKLSVTVKEIQGDKVICTVLDGGTLLSHKGLNLPETDTKISGITEKDKSDLAFGVAQDVDFIALSFVRSADDVRQLRGLIEDEQEKLGKKPATPIRIISKIEKPQGVEHFDEILEASDAIMVARGDLGIEVPAARVPILQKDMILKCLEAAKPVIVATQMLESMTTSPRATRAEVSDVENAVIDHTDAVMLSGETASGLHPLEAVQTMVAAVKEAEKSHYDDLAVPFSPDAEGSIAHLIAGATNLVAALVVSVTGQAVRVVARYRPEAPILAAVQDERLARQLLLSWGVSAVVMQEQEESEALKKLKLFIQKAPDIAKGGEVLVALGDHASSVDRVRFAEVQRMAPQN</sequence>
<keyword evidence="5 14" id="KW-0808">Transferase</keyword>
<dbReference type="GO" id="GO:0005524">
    <property type="term" value="F:ATP binding"/>
    <property type="evidence" value="ECO:0007669"/>
    <property type="project" value="UniProtKB-KW"/>
</dbReference>
<evidence type="ECO:0000259" key="16">
    <source>
        <dbReference type="Pfam" id="PF02887"/>
    </source>
</evidence>
<keyword evidence="6" id="KW-0479">Metal-binding</keyword>
<comment type="catalytic activity">
    <reaction evidence="14">
        <text>pyruvate + ATP = phosphoenolpyruvate + ADP + H(+)</text>
        <dbReference type="Rhea" id="RHEA:18157"/>
        <dbReference type="ChEBI" id="CHEBI:15361"/>
        <dbReference type="ChEBI" id="CHEBI:15378"/>
        <dbReference type="ChEBI" id="CHEBI:30616"/>
        <dbReference type="ChEBI" id="CHEBI:58702"/>
        <dbReference type="ChEBI" id="CHEBI:456216"/>
        <dbReference type="EC" id="2.7.1.40"/>
    </reaction>
</comment>
<dbReference type="GO" id="GO:0030955">
    <property type="term" value="F:potassium ion binding"/>
    <property type="evidence" value="ECO:0007669"/>
    <property type="project" value="UniProtKB-UniRule"/>
</dbReference>
<dbReference type="InterPro" id="IPR015793">
    <property type="entry name" value="Pyrv_Knase_brl"/>
</dbReference>
<dbReference type="SUPFAM" id="SSF52935">
    <property type="entry name" value="PK C-terminal domain-like"/>
    <property type="match status" value="1"/>
</dbReference>
<comment type="cofactor">
    <cofactor evidence="1">
        <name>K(+)</name>
        <dbReference type="ChEBI" id="CHEBI:29103"/>
    </cofactor>
</comment>
<dbReference type="SUPFAM" id="SSF50800">
    <property type="entry name" value="PK beta-barrel domain-like"/>
    <property type="match status" value="1"/>
</dbReference>
<evidence type="ECO:0000256" key="10">
    <source>
        <dbReference type="ARBA" id="ARBA00022842"/>
    </source>
</evidence>
<evidence type="ECO:0000256" key="5">
    <source>
        <dbReference type="ARBA" id="ARBA00022679"/>
    </source>
</evidence>
<dbReference type="Gene3D" id="3.20.20.60">
    <property type="entry name" value="Phosphoenolpyruvate-binding domains"/>
    <property type="match status" value="1"/>
</dbReference>
<evidence type="ECO:0000256" key="9">
    <source>
        <dbReference type="ARBA" id="ARBA00022840"/>
    </source>
</evidence>
<dbReference type="AlphaFoldDB" id="A0A2H0BTH7"/>
<evidence type="ECO:0000256" key="8">
    <source>
        <dbReference type="ARBA" id="ARBA00022777"/>
    </source>
</evidence>
<dbReference type="Gene3D" id="2.40.33.10">
    <property type="entry name" value="PK beta-barrel domain-like"/>
    <property type="match status" value="1"/>
</dbReference>
<dbReference type="Gene3D" id="3.40.1380.20">
    <property type="entry name" value="Pyruvate kinase, C-terminal domain"/>
    <property type="match status" value="1"/>
</dbReference>
<name>A0A2H0BTH7_9BACT</name>
<evidence type="ECO:0000256" key="2">
    <source>
        <dbReference type="ARBA" id="ARBA00004997"/>
    </source>
</evidence>
<evidence type="ECO:0000259" key="15">
    <source>
        <dbReference type="Pfam" id="PF00224"/>
    </source>
</evidence>
<feature type="domain" description="Pyruvate kinase C-terminal" evidence="16">
    <location>
        <begin position="367"/>
        <end position="457"/>
    </location>
</feature>
<evidence type="ECO:0000256" key="7">
    <source>
        <dbReference type="ARBA" id="ARBA00022741"/>
    </source>
</evidence>
<evidence type="ECO:0000313" key="17">
    <source>
        <dbReference type="EMBL" id="PIP60986.1"/>
    </source>
</evidence>
<evidence type="ECO:0000256" key="13">
    <source>
        <dbReference type="NCBIfam" id="TIGR01064"/>
    </source>
</evidence>
<evidence type="ECO:0000256" key="3">
    <source>
        <dbReference type="ARBA" id="ARBA00008663"/>
    </source>
</evidence>
<evidence type="ECO:0000256" key="1">
    <source>
        <dbReference type="ARBA" id="ARBA00001958"/>
    </source>
</evidence>
<dbReference type="InterPro" id="IPR015806">
    <property type="entry name" value="Pyrv_Knase_insert_dom_sf"/>
</dbReference>
<evidence type="ECO:0000256" key="4">
    <source>
        <dbReference type="ARBA" id="ARBA00012142"/>
    </source>
</evidence>
<dbReference type="GO" id="GO:0000287">
    <property type="term" value="F:magnesium ion binding"/>
    <property type="evidence" value="ECO:0007669"/>
    <property type="project" value="UniProtKB-UniRule"/>
</dbReference>
<accession>A0A2H0BTH7</accession>
<feature type="domain" description="Pyruvate kinase barrel" evidence="15">
    <location>
        <begin position="6"/>
        <end position="334"/>
    </location>
</feature>
<dbReference type="SUPFAM" id="SSF51621">
    <property type="entry name" value="Phosphoenolpyruvate/pyruvate domain"/>
    <property type="match status" value="1"/>
</dbReference>
<dbReference type="NCBIfam" id="NF004491">
    <property type="entry name" value="PRK05826.1"/>
    <property type="match status" value="1"/>
</dbReference>
<dbReference type="PRINTS" id="PR01050">
    <property type="entry name" value="PYRUVTKNASE"/>
</dbReference>
<evidence type="ECO:0000256" key="6">
    <source>
        <dbReference type="ARBA" id="ARBA00022723"/>
    </source>
</evidence>
<dbReference type="EC" id="2.7.1.40" evidence="4 13"/>
<dbReference type="InterPro" id="IPR015813">
    <property type="entry name" value="Pyrv/PenolPyrv_kinase-like_dom"/>
</dbReference>
<comment type="caution">
    <text evidence="17">The sequence shown here is derived from an EMBL/GenBank/DDBJ whole genome shotgun (WGS) entry which is preliminary data.</text>
</comment>
<keyword evidence="11 14" id="KW-0324">Glycolysis</keyword>
<dbReference type="InterPro" id="IPR001697">
    <property type="entry name" value="Pyr_Knase"/>
</dbReference>
<protein>
    <recommendedName>
        <fullName evidence="4 13">Pyruvate kinase</fullName>
        <ecNumber evidence="4 13">2.7.1.40</ecNumber>
    </recommendedName>
</protein>
<dbReference type="InterPro" id="IPR040442">
    <property type="entry name" value="Pyrv_kinase-like_dom_sf"/>
</dbReference>
<gene>
    <name evidence="17" type="primary">pyk</name>
    <name evidence="17" type="ORF">COX00_00230</name>
</gene>
<keyword evidence="8 14" id="KW-0418">Kinase</keyword>
<keyword evidence="7" id="KW-0547">Nucleotide-binding</keyword>
<dbReference type="Pfam" id="PF00224">
    <property type="entry name" value="PK"/>
    <property type="match status" value="1"/>
</dbReference>
<dbReference type="NCBIfam" id="TIGR01064">
    <property type="entry name" value="pyruv_kin"/>
    <property type="match status" value="1"/>
</dbReference>
<dbReference type="GO" id="GO:0004743">
    <property type="term" value="F:pyruvate kinase activity"/>
    <property type="evidence" value="ECO:0007669"/>
    <property type="project" value="UniProtKB-UniRule"/>
</dbReference>
<comment type="pathway">
    <text evidence="2 14">Carbohydrate degradation; glycolysis; pyruvate from D-glyceraldehyde 3-phosphate: step 5/5.</text>
</comment>
<proteinExistence type="inferred from homology"/>
<dbReference type="EMBL" id="PCSZ01000007">
    <property type="protein sequence ID" value="PIP60986.1"/>
    <property type="molecule type" value="Genomic_DNA"/>
</dbReference>
<keyword evidence="9" id="KW-0067">ATP-binding</keyword>
<evidence type="ECO:0000313" key="18">
    <source>
        <dbReference type="Proteomes" id="UP000231581"/>
    </source>
</evidence>
<dbReference type="FunFam" id="2.40.33.10:FF:000001">
    <property type="entry name" value="Pyruvate kinase"/>
    <property type="match status" value="1"/>
</dbReference>
<dbReference type="InterPro" id="IPR036918">
    <property type="entry name" value="Pyrv_Knase_C_sf"/>
</dbReference>
<dbReference type="InterPro" id="IPR015795">
    <property type="entry name" value="Pyrv_Knase_C"/>
</dbReference>
<evidence type="ECO:0000256" key="14">
    <source>
        <dbReference type="RuleBase" id="RU000504"/>
    </source>
</evidence>
<dbReference type="InterPro" id="IPR011037">
    <property type="entry name" value="Pyrv_Knase-like_insert_dom_sf"/>
</dbReference>
<organism evidence="17 18">
    <name type="scientific">Candidatus Uhrbacteria bacterium CG22_combo_CG10-13_8_21_14_all_47_17</name>
    <dbReference type="NCBI Taxonomy" id="1975041"/>
    <lineage>
        <taxon>Bacteria</taxon>
        <taxon>Candidatus Uhriibacteriota</taxon>
    </lineage>
</organism>
<evidence type="ECO:0000256" key="11">
    <source>
        <dbReference type="ARBA" id="ARBA00023152"/>
    </source>
</evidence>
<dbReference type="UniPathway" id="UPA00109">
    <property type="reaction ID" value="UER00188"/>
</dbReference>
<dbReference type="PANTHER" id="PTHR11817">
    <property type="entry name" value="PYRUVATE KINASE"/>
    <property type="match status" value="1"/>
</dbReference>
<keyword evidence="12 17" id="KW-0670">Pyruvate</keyword>
<dbReference type="Proteomes" id="UP000231581">
    <property type="component" value="Unassembled WGS sequence"/>
</dbReference>
<dbReference type="Pfam" id="PF02887">
    <property type="entry name" value="PK_C"/>
    <property type="match status" value="1"/>
</dbReference>
<comment type="similarity">
    <text evidence="3 14">Belongs to the pyruvate kinase family.</text>
</comment>
<keyword evidence="10 14" id="KW-0460">Magnesium</keyword>
<dbReference type="GO" id="GO:0016301">
    <property type="term" value="F:kinase activity"/>
    <property type="evidence" value="ECO:0007669"/>
    <property type="project" value="UniProtKB-KW"/>
</dbReference>
<dbReference type="InterPro" id="IPR018209">
    <property type="entry name" value="Pyrv_Knase_AS"/>
</dbReference>
<dbReference type="PROSITE" id="PS00110">
    <property type="entry name" value="PYRUVATE_KINASE"/>
    <property type="match status" value="1"/>
</dbReference>
<evidence type="ECO:0000256" key="12">
    <source>
        <dbReference type="ARBA" id="ARBA00023317"/>
    </source>
</evidence>
<reference evidence="17 18" key="1">
    <citation type="submission" date="2017-09" db="EMBL/GenBank/DDBJ databases">
        <title>Depth-based differentiation of microbial function through sediment-hosted aquifers and enrichment of novel symbionts in the deep terrestrial subsurface.</title>
        <authorList>
            <person name="Probst A.J."/>
            <person name="Ladd B."/>
            <person name="Jarett J.K."/>
            <person name="Geller-Mcgrath D.E."/>
            <person name="Sieber C.M."/>
            <person name="Emerson J.B."/>
            <person name="Anantharaman K."/>
            <person name="Thomas B.C."/>
            <person name="Malmstrom R."/>
            <person name="Stieglmeier M."/>
            <person name="Klingl A."/>
            <person name="Woyke T."/>
            <person name="Ryan C.M."/>
            <person name="Banfield J.F."/>
        </authorList>
    </citation>
    <scope>NUCLEOTIDE SEQUENCE [LARGE SCALE GENOMIC DNA]</scope>
    <source>
        <strain evidence="17">CG22_combo_CG10-13_8_21_14_all_47_17</strain>
    </source>
</reference>
<dbReference type="NCBIfam" id="NF004978">
    <property type="entry name" value="PRK06354.1"/>
    <property type="match status" value="1"/>
</dbReference>